<reference evidence="1 2" key="1">
    <citation type="submission" date="2024-08" db="EMBL/GenBank/DDBJ databases">
        <title>Two novel Cytobacillus novel species.</title>
        <authorList>
            <person name="Liu G."/>
        </authorList>
    </citation>
    <scope>NUCLEOTIDE SEQUENCE [LARGE SCALE GENOMIC DNA]</scope>
    <source>
        <strain evidence="1 2">FJAT-54145</strain>
    </source>
</reference>
<organism evidence="1 2">
    <name type="scientific">Cytobacillus spartinae</name>
    <dbReference type="NCBI Taxonomy" id="3299023"/>
    <lineage>
        <taxon>Bacteria</taxon>
        <taxon>Bacillati</taxon>
        <taxon>Bacillota</taxon>
        <taxon>Bacilli</taxon>
        <taxon>Bacillales</taxon>
        <taxon>Bacillaceae</taxon>
        <taxon>Cytobacillus</taxon>
    </lineage>
</organism>
<accession>A0ABW6KBI8</accession>
<sequence length="69" mass="7948">MEKRLVIEIGIDGKVKAETVGIKGKACLEYIELLEKLLDAETIDSNYLSEYYETNIKTDEKLIQKVREI</sequence>
<evidence type="ECO:0000313" key="1">
    <source>
        <dbReference type="EMBL" id="MFE8700595.1"/>
    </source>
</evidence>
<comment type="caution">
    <text evidence="1">The sequence shown here is derived from an EMBL/GenBank/DDBJ whole genome shotgun (WGS) entry which is preliminary data.</text>
</comment>
<proteinExistence type="predicted"/>
<dbReference type="Proteomes" id="UP001601059">
    <property type="component" value="Unassembled WGS sequence"/>
</dbReference>
<dbReference type="EMBL" id="JBIACK010000003">
    <property type="protein sequence ID" value="MFE8700595.1"/>
    <property type="molecule type" value="Genomic_DNA"/>
</dbReference>
<dbReference type="Pfam" id="PF11211">
    <property type="entry name" value="DUF2997"/>
    <property type="match status" value="1"/>
</dbReference>
<dbReference type="InterPro" id="IPR021375">
    <property type="entry name" value="DUF2997"/>
</dbReference>
<protein>
    <submittedName>
        <fullName evidence="1">DUF2997 domain-containing protein</fullName>
    </submittedName>
</protein>
<evidence type="ECO:0000313" key="2">
    <source>
        <dbReference type="Proteomes" id="UP001601059"/>
    </source>
</evidence>
<keyword evidence="2" id="KW-1185">Reference proteome</keyword>
<dbReference type="RefSeq" id="WP_389359940.1">
    <property type="nucleotide sequence ID" value="NZ_JBIACK010000003.1"/>
</dbReference>
<name>A0ABW6KBI8_9BACI</name>
<gene>
    <name evidence="1" type="ORF">ACFYKX_08225</name>
</gene>